<evidence type="ECO:0000256" key="4">
    <source>
        <dbReference type="ARBA" id="ARBA00022989"/>
    </source>
</evidence>
<dbReference type="InterPro" id="IPR050250">
    <property type="entry name" value="Macrolide_Exporter_MacB"/>
</dbReference>
<proteinExistence type="predicted"/>
<dbReference type="PANTHER" id="PTHR30572:SF18">
    <property type="entry name" value="ABC-TYPE MACROLIDE FAMILY EXPORT SYSTEM PERMEASE COMPONENT 2"/>
    <property type="match status" value="1"/>
</dbReference>
<protein>
    <submittedName>
        <fullName evidence="9">Putative ABC transport system permease protein</fullName>
    </submittedName>
</protein>
<evidence type="ECO:0000256" key="2">
    <source>
        <dbReference type="ARBA" id="ARBA00022475"/>
    </source>
</evidence>
<comment type="subcellular location">
    <subcellularLocation>
        <location evidence="1">Cell membrane</location>
        <topology evidence="1">Multi-pass membrane protein</topology>
    </subcellularLocation>
</comment>
<dbReference type="Pfam" id="PF02687">
    <property type="entry name" value="FtsX"/>
    <property type="match status" value="2"/>
</dbReference>
<dbReference type="EMBL" id="PVTR01000018">
    <property type="protein sequence ID" value="PRY84659.1"/>
    <property type="molecule type" value="Genomic_DNA"/>
</dbReference>
<feature type="transmembrane region" description="Helical" evidence="6">
    <location>
        <begin position="381"/>
        <end position="402"/>
    </location>
</feature>
<feature type="transmembrane region" description="Helical" evidence="6">
    <location>
        <begin position="20"/>
        <end position="41"/>
    </location>
</feature>
<evidence type="ECO:0000259" key="7">
    <source>
        <dbReference type="Pfam" id="PF02687"/>
    </source>
</evidence>
<evidence type="ECO:0000256" key="6">
    <source>
        <dbReference type="SAM" id="Phobius"/>
    </source>
</evidence>
<accession>A0A2T0WD71</accession>
<dbReference type="AlphaFoldDB" id="A0A2T0WD71"/>
<evidence type="ECO:0000256" key="3">
    <source>
        <dbReference type="ARBA" id="ARBA00022692"/>
    </source>
</evidence>
<feature type="transmembrane region" description="Helical" evidence="6">
    <location>
        <begin position="677"/>
        <end position="702"/>
    </location>
</feature>
<evidence type="ECO:0000256" key="1">
    <source>
        <dbReference type="ARBA" id="ARBA00004651"/>
    </source>
</evidence>
<dbReference type="Proteomes" id="UP000238157">
    <property type="component" value="Unassembled WGS sequence"/>
</dbReference>
<comment type="caution">
    <text evidence="9">The sequence shown here is derived from an EMBL/GenBank/DDBJ whole genome shotgun (WGS) entry which is preliminary data.</text>
</comment>
<dbReference type="RefSeq" id="WP_106135479.1">
    <property type="nucleotide sequence ID" value="NZ_PVTR01000018.1"/>
</dbReference>
<name>A0A2T0WD71_9BACT</name>
<keyword evidence="5 6" id="KW-0472">Membrane</keyword>
<keyword evidence="10" id="KW-1185">Reference proteome</keyword>
<feature type="transmembrane region" description="Helical" evidence="6">
    <location>
        <begin position="760"/>
        <end position="783"/>
    </location>
</feature>
<dbReference type="PANTHER" id="PTHR30572">
    <property type="entry name" value="MEMBRANE COMPONENT OF TRANSPORTER-RELATED"/>
    <property type="match status" value="1"/>
</dbReference>
<evidence type="ECO:0000259" key="8">
    <source>
        <dbReference type="Pfam" id="PF12704"/>
    </source>
</evidence>
<evidence type="ECO:0000313" key="10">
    <source>
        <dbReference type="Proteomes" id="UP000238157"/>
    </source>
</evidence>
<gene>
    <name evidence="9" type="ORF">CLW00_11842</name>
</gene>
<dbReference type="InterPro" id="IPR025857">
    <property type="entry name" value="MacB_PCD"/>
</dbReference>
<keyword evidence="2" id="KW-1003">Cell membrane</keyword>
<reference evidence="9 10" key="1">
    <citation type="submission" date="2018-03" db="EMBL/GenBank/DDBJ databases">
        <title>Genomic Encyclopedia of Archaeal and Bacterial Type Strains, Phase II (KMG-II): from individual species to whole genera.</title>
        <authorList>
            <person name="Goeker M."/>
        </authorList>
    </citation>
    <scope>NUCLEOTIDE SEQUENCE [LARGE SCALE GENOMIC DNA]</scope>
    <source>
        <strain evidence="9 10">DSM 27929</strain>
    </source>
</reference>
<feature type="domain" description="ABC3 transporter permease C-terminal" evidence="7">
    <location>
        <begin position="680"/>
        <end position="793"/>
    </location>
</feature>
<feature type="transmembrane region" description="Helical" evidence="6">
    <location>
        <begin position="423"/>
        <end position="446"/>
    </location>
</feature>
<dbReference type="Pfam" id="PF12704">
    <property type="entry name" value="MacB_PCD"/>
    <property type="match status" value="1"/>
</dbReference>
<keyword evidence="3 6" id="KW-0812">Transmembrane</keyword>
<dbReference type="OrthoDB" id="5933722at2"/>
<feature type="transmembrane region" description="Helical" evidence="6">
    <location>
        <begin position="340"/>
        <end position="361"/>
    </location>
</feature>
<sequence>MWKNYFKVSFRNLLKRKLYAGINVLGLTVAIVSFLAIALFIHHEATYDSMYKDSDRVVRFAQRFSMAGEEQVVSMTPAALVPTVTEELDEVEVGTLIFDYSIFSSVLIDAGEGNHEENKFAFVDENFFEIFDLKLLAGAEGKLLSEPNQIVLTISTAQRYFKNPLNSIGNMIKVDGQDYQLMAIVEDFPSNSHIDFDFLASFITTRDGKNPQWSPANYYSYAKLSPTADREVFAGKLDQMVDKYFGEDMRSYGFEIDVLFQPLTSIHLGYSQLKDIKPAIDIKNLYIFGSVAILLIMIGIINYVNLATAEATERNKEVGLRKVLGADRPQLFGQFISESMILSLSGLIFSLLILFLLKGVFESFSGVPMNLELLTSPLGMLLLIGLMLLVGVFSGFYPAMILSGMEPLQALGKKVSNFTSGAWLRRSLVVFQFFVSISLLLATIIVKQQLDFMQTVNLGYEREQVIALNFHYNMGDKISSLRSEIERTGAAQSMSMSNALPIFIQAGYSLSPGGDNEKDLMVTGFAVDHDIVSTLNLNLLAGVGFSDQDINWTYAYENEEEMNVIFNEATIKELGWTVEESIGRKVNYNGTLSNIKGVVQDFYFNSLHNQVGPLAIFIQPSEANWILVKLPNGNPSESLSKLEEAWNGIYPDRPFAYRFLDEEYAKMYQTEQNVSRIFQLFSGIAIFIACMGLFGLVSYVAMRRTKEISIRKVLGAKSTDVLKVLSSDFFMLLGLSAILSIGFGIWFSREWLSGFAYKTSLSPVIYVLAIGVVSLIAMLTIGYRTLKVYIQNPVESLKED</sequence>
<feature type="domain" description="MacB-like periplasmic core" evidence="8">
    <location>
        <begin position="21"/>
        <end position="238"/>
    </location>
</feature>
<feature type="transmembrane region" description="Helical" evidence="6">
    <location>
        <begin position="285"/>
        <end position="306"/>
    </location>
</feature>
<feature type="transmembrane region" description="Helical" evidence="6">
    <location>
        <begin position="729"/>
        <end position="748"/>
    </location>
</feature>
<feature type="domain" description="ABC3 transporter permease C-terminal" evidence="7">
    <location>
        <begin position="290"/>
        <end position="407"/>
    </location>
</feature>
<organism evidence="9 10">
    <name type="scientific">Mongoliibacter ruber</name>
    <dbReference type="NCBI Taxonomy" id="1750599"/>
    <lineage>
        <taxon>Bacteria</taxon>
        <taxon>Pseudomonadati</taxon>
        <taxon>Bacteroidota</taxon>
        <taxon>Cytophagia</taxon>
        <taxon>Cytophagales</taxon>
        <taxon>Cyclobacteriaceae</taxon>
        <taxon>Mongoliibacter</taxon>
    </lineage>
</organism>
<dbReference type="InterPro" id="IPR003838">
    <property type="entry name" value="ABC3_permease_C"/>
</dbReference>
<evidence type="ECO:0000313" key="9">
    <source>
        <dbReference type="EMBL" id="PRY84659.1"/>
    </source>
</evidence>
<evidence type="ECO:0000256" key="5">
    <source>
        <dbReference type="ARBA" id="ARBA00023136"/>
    </source>
</evidence>
<dbReference type="GO" id="GO:0005886">
    <property type="term" value="C:plasma membrane"/>
    <property type="evidence" value="ECO:0007669"/>
    <property type="project" value="UniProtKB-SubCell"/>
</dbReference>
<keyword evidence="4 6" id="KW-1133">Transmembrane helix</keyword>
<dbReference type="GO" id="GO:0022857">
    <property type="term" value="F:transmembrane transporter activity"/>
    <property type="evidence" value="ECO:0007669"/>
    <property type="project" value="TreeGrafter"/>
</dbReference>